<proteinExistence type="predicted"/>
<feature type="compositionally biased region" description="Low complexity" evidence="1">
    <location>
        <begin position="278"/>
        <end position="287"/>
    </location>
</feature>
<dbReference type="EMBL" id="ODYU01004116">
    <property type="protein sequence ID" value="SOQ43651.1"/>
    <property type="molecule type" value="Genomic_DNA"/>
</dbReference>
<feature type="compositionally biased region" description="Low complexity" evidence="1">
    <location>
        <begin position="298"/>
        <end position="310"/>
    </location>
</feature>
<feature type="region of interest" description="Disordered" evidence="1">
    <location>
        <begin position="21"/>
        <end position="71"/>
    </location>
</feature>
<dbReference type="AlphaFoldDB" id="A0A2H1VS22"/>
<organism evidence="2">
    <name type="scientific">Spodoptera frugiperda</name>
    <name type="common">Fall armyworm</name>
    <dbReference type="NCBI Taxonomy" id="7108"/>
    <lineage>
        <taxon>Eukaryota</taxon>
        <taxon>Metazoa</taxon>
        <taxon>Ecdysozoa</taxon>
        <taxon>Arthropoda</taxon>
        <taxon>Hexapoda</taxon>
        <taxon>Insecta</taxon>
        <taxon>Pterygota</taxon>
        <taxon>Neoptera</taxon>
        <taxon>Endopterygota</taxon>
        <taxon>Lepidoptera</taxon>
        <taxon>Glossata</taxon>
        <taxon>Ditrysia</taxon>
        <taxon>Noctuoidea</taxon>
        <taxon>Noctuidae</taxon>
        <taxon>Amphipyrinae</taxon>
        <taxon>Spodoptera</taxon>
    </lineage>
</organism>
<protein>
    <submittedName>
        <fullName evidence="2">SFRICE_025184</fullName>
    </submittedName>
</protein>
<feature type="region of interest" description="Disordered" evidence="1">
    <location>
        <begin position="263"/>
        <end position="319"/>
    </location>
</feature>
<name>A0A2H1VS22_SPOFR</name>
<accession>A0A2H1VS22</accession>
<evidence type="ECO:0000256" key="1">
    <source>
        <dbReference type="SAM" id="MobiDB-lite"/>
    </source>
</evidence>
<evidence type="ECO:0000313" key="2">
    <source>
        <dbReference type="EMBL" id="SOQ43651.1"/>
    </source>
</evidence>
<sequence length="319" mass="34067">MDKFCPKLYIIRSITINNNEEEGRGLSSSSTTQEAPAPPKIPTVARGRGWGKAKRLDATARSKPSGRGGCSEKKWRPLGLLCNGGFRHDRRFRYGRRAWQWYAAQNPQKGAPPGTKPAQLKSVEAEIMAAAFDVCRVPSAEMRQELGRLSASNAVLEIELRSTNAELAACRGSRPEPSAEPDMLGLMRKEMAAFQQSFRTLTANKKLLKANPPLTSGNGDHHGVQCINMLDSRLLRTSLAALSSATSRSYAAVAARTLTSSGQIAAPPARTPAPPAVQAPATPAANASSGHKRRKRGAAAQQAEAPATGEPTPPARGLD</sequence>
<gene>
    <name evidence="2" type="ORF">SFRICE_025184</name>
</gene>
<reference evidence="2" key="1">
    <citation type="submission" date="2016-07" db="EMBL/GenBank/DDBJ databases">
        <authorList>
            <person name="Bretaudeau A."/>
        </authorList>
    </citation>
    <scope>NUCLEOTIDE SEQUENCE</scope>
    <source>
        <strain evidence="2">Rice</strain>
        <tissue evidence="2">Whole body</tissue>
    </source>
</reference>